<feature type="region of interest" description="Disordered" evidence="7">
    <location>
        <begin position="36"/>
        <end position="60"/>
    </location>
</feature>
<evidence type="ECO:0008006" key="11">
    <source>
        <dbReference type="Google" id="ProtNLM"/>
    </source>
</evidence>
<keyword evidence="6 8" id="KW-0472">Membrane</keyword>
<proteinExistence type="inferred from homology"/>
<evidence type="ECO:0000256" key="2">
    <source>
        <dbReference type="ARBA" id="ARBA00005262"/>
    </source>
</evidence>
<keyword evidence="10" id="KW-1185">Reference proteome</keyword>
<dbReference type="EnsemblPlants" id="Pp3c9_10560V3.4">
    <property type="protein sequence ID" value="Pp3c9_10560V3.4"/>
    <property type="gene ID" value="Pp3c9_10560"/>
</dbReference>
<reference evidence="9 10" key="1">
    <citation type="journal article" date="2008" name="Science">
        <title>The Physcomitrella genome reveals evolutionary insights into the conquest of land by plants.</title>
        <authorList>
            <person name="Rensing S."/>
            <person name="Lang D."/>
            <person name="Zimmer A."/>
            <person name="Terry A."/>
            <person name="Salamov A."/>
            <person name="Shapiro H."/>
            <person name="Nishiyama T."/>
            <person name="Perroud P.-F."/>
            <person name="Lindquist E."/>
            <person name="Kamisugi Y."/>
            <person name="Tanahashi T."/>
            <person name="Sakakibara K."/>
            <person name="Fujita T."/>
            <person name="Oishi K."/>
            <person name="Shin-I T."/>
            <person name="Kuroki Y."/>
            <person name="Toyoda A."/>
            <person name="Suzuki Y."/>
            <person name="Hashimoto A."/>
            <person name="Yamaguchi K."/>
            <person name="Sugano A."/>
            <person name="Kohara Y."/>
            <person name="Fujiyama A."/>
            <person name="Anterola A."/>
            <person name="Aoki S."/>
            <person name="Ashton N."/>
            <person name="Barbazuk W.B."/>
            <person name="Barker E."/>
            <person name="Bennetzen J."/>
            <person name="Bezanilla M."/>
            <person name="Blankenship R."/>
            <person name="Cho S.H."/>
            <person name="Dutcher S."/>
            <person name="Estelle M."/>
            <person name="Fawcett J.A."/>
            <person name="Gundlach H."/>
            <person name="Hanada K."/>
            <person name="Heyl A."/>
            <person name="Hicks K.A."/>
            <person name="Hugh J."/>
            <person name="Lohr M."/>
            <person name="Mayer K."/>
            <person name="Melkozernov A."/>
            <person name="Murata T."/>
            <person name="Nelson D."/>
            <person name="Pils B."/>
            <person name="Prigge M."/>
            <person name="Reiss B."/>
            <person name="Renner T."/>
            <person name="Rombauts S."/>
            <person name="Rushton P."/>
            <person name="Sanderfoot A."/>
            <person name="Schween G."/>
            <person name="Shiu S.-H."/>
            <person name="Stueber K."/>
            <person name="Theodoulou F.L."/>
            <person name="Tu H."/>
            <person name="Van de Peer Y."/>
            <person name="Verrier P.J."/>
            <person name="Waters E."/>
            <person name="Wood A."/>
            <person name="Yang L."/>
            <person name="Cove D."/>
            <person name="Cuming A."/>
            <person name="Hasebe M."/>
            <person name="Lucas S."/>
            <person name="Mishler D.B."/>
            <person name="Reski R."/>
            <person name="Grigoriev I."/>
            <person name="Quatrano R.S."/>
            <person name="Boore J.L."/>
        </authorList>
    </citation>
    <scope>NUCLEOTIDE SEQUENCE [LARGE SCALE GENOMIC DNA]</scope>
    <source>
        <strain evidence="9 10">cv. Gransden 2004</strain>
    </source>
</reference>
<dbReference type="Proteomes" id="UP000006727">
    <property type="component" value="Chromosome 9"/>
</dbReference>
<dbReference type="Pfam" id="PF02417">
    <property type="entry name" value="Chromate_transp"/>
    <property type="match status" value="2"/>
</dbReference>
<dbReference type="InterPro" id="IPR014047">
    <property type="entry name" value="Chr_Tranpt_l_chain"/>
</dbReference>
<name>A0A7I4FVD7_PHYPA</name>
<organism evidence="9 10">
    <name type="scientific">Physcomitrium patens</name>
    <name type="common">Spreading-leaved earth moss</name>
    <name type="synonym">Physcomitrella patens</name>
    <dbReference type="NCBI Taxonomy" id="3218"/>
    <lineage>
        <taxon>Eukaryota</taxon>
        <taxon>Viridiplantae</taxon>
        <taxon>Streptophyta</taxon>
        <taxon>Embryophyta</taxon>
        <taxon>Bryophyta</taxon>
        <taxon>Bryophytina</taxon>
        <taxon>Bryopsida</taxon>
        <taxon>Funariidae</taxon>
        <taxon>Funariales</taxon>
        <taxon>Funariaceae</taxon>
        <taxon>Physcomitrium</taxon>
    </lineage>
</organism>
<keyword evidence="4 8" id="KW-0812">Transmembrane</keyword>
<dbReference type="KEGG" id="ppp:112286271"/>
<reference evidence="9 10" key="2">
    <citation type="journal article" date="2018" name="Plant J.">
        <title>The Physcomitrella patens chromosome-scale assembly reveals moss genome structure and evolution.</title>
        <authorList>
            <person name="Lang D."/>
            <person name="Ullrich K.K."/>
            <person name="Murat F."/>
            <person name="Fuchs J."/>
            <person name="Jenkins J."/>
            <person name="Haas F.B."/>
            <person name="Piednoel M."/>
            <person name="Gundlach H."/>
            <person name="Van Bel M."/>
            <person name="Meyberg R."/>
            <person name="Vives C."/>
            <person name="Morata J."/>
            <person name="Symeonidi A."/>
            <person name="Hiss M."/>
            <person name="Muchero W."/>
            <person name="Kamisugi Y."/>
            <person name="Saleh O."/>
            <person name="Blanc G."/>
            <person name="Decker E.L."/>
            <person name="van Gessel N."/>
            <person name="Grimwood J."/>
            <person name="Hayes R.D."/>
            <person name="Graham S.W."/>
            <person name="Gunter L.E."/>
            <person name="McDaniel S.F."/>
            <person name="Hoernstein S.N.W."/>
            <person name="Larsson A."/>
            <person name="Li F.W."/>
            <person name="Perroud P.F."/>
            <person name="Phillips J."/>
            <person name="Ranjan P."/>
            <person name="Rokshar D.S."/>
            <person name="Rothfels C.J."/>
            <person name="Schneider L."/>
            <person name="Shu S."/>
            <person name="Stevenson D.W."/>
            <person name="Thummler F."/>
            <person name="Tillich M."/>
            <person name="Villarreal Aguilar J.C."/>
            <person name="Widiez T."/>
            <person name="Wong G.K."/>
            <person name="Wymore A."/>
            <person name="Zhang Y."/>
            <person name="Zimmer A.D."/>
            <person name="Quatrano R.S."/>
            <person name="Mayer K.F.X."/>
            <person name="Goodstein D."/>
            <person name="Casacuberta J.M."/>
            <person name="Vandepoele K."/>
            <person name="Reski R."/>
            <person name="Cuming A.C."/>
            <person name="Tuskan G.A."/>
            <person name="Maumus F."/>
            <person name="Salse J."/>
            <person name="Schmutz J."/>
            <person name="Rensing S.A."/>
        </authorList>
    </citation>
    <scope>NUCLEOTIDE SEQUENCE [LARGE SCALE GENOMIC DNA]</scope>
    <source>
        <strain evidence="9 10">cv. Gransden 2004</strain>
    </source>
</reference>
<comment type="similarity">
    <text evidence="2">Belongs to the chromate ion transporter (CHR) (TC 2.A.51) family.</text>
</comment>
<sequence>MCDLCTGKELSDRCLLCDTPPSFSLEDSSMSKMTTPIASSNMPVEGLHERRTNGDKPNGGHPMDVEAQEKIPIGIHSPIPPAPAAIVEEEEDFKVATVSYADIAKQFSLLGWVAFGGPAAHIALFQKRLVERLRWLTLPVYLEIFALCQCLPGPASTQVSFALGVLKKGVLGGLLSGILFQYPGAIIMTAIGVFAAKKLENPQGWLDGIAAGVAAVGIALVASASKSMCRKLCATPLLATICTVTAVIAFYWPKPYTFPAVIVGSGLVTIFWSYYKKETPKKKTATEDSAGKHGFGVYAGAVLITVWLVALVITLIVRRASKNPSMLLQWWEVFYRTGSVIYGGGQVVLPMLYTDLVQQDCNSEGVCQDNPSTWVTSTQFYAGLGVQQALPGPLFNFSAYLGTIMAIKQGYTFVVGAIIAWLGIFVPGILLIFGMLPFWGKFRNWGLYNRALPGLNAAGIGLIVTSVFSLTLGAYKQSPFPNTSICIGILGFTAVDQLHWLEPLVVVGGGVVGVIAWALNMS</sequence>
<feature type="transmembrane region" description="Helical" evidence="8">
    <location>
        <begin position="500"/>
        <end position="519"/>
    </location>
</feature>
<accession>A0A7I4FVD7</accession>
<evidence type="ECO:0000313" key="9">
    <source>
        <dbReference type="EnsemblPlants" id="Pp3c9_10560V3.4"/>
    </source>
</evidence>
<feature type="transmembrane region" description="Helical" evidence="8">
    <location>
        <begin position="451"/>
        <end position="475"/>
    </location>
</feature>
<dbReference type="RefSeq" id="XP_024383774.1">
    <property type="nucleotide sequence ID" value="XM_024528006.2"/>
</dbReference>
<gene>
    <name evidence="9" type="primary">LOC112286271</name>
</gene>
<dbReference type="GeneID" id="112286271"/>
<dbReference type="NCBIfam" id="TIGR00937">
    <property type="entry name" value="2A51"/>
    <property type="match status" value="1"/>
</dbReference>
<dbReference type="InParanoid" id="A0A7I4FVD7"/>
<feature type="transmembrane region" description="Helical" evidence="8">
    <location>
        <begin position="170"/>
        <end position="196"/>
    </location>
</feature>
<feature type="transmembrane region" description="Helical" evidence="8">
    <location>
        <begin position="411"/>
        <end position="439"/>
    </location>
</feature>
<reference evidence="9" key="3">
    <citation type="submission" date="2020-12" db="UniProtKB">
        <authorList>
            <consortium name="EnsemblPlants"/>
        </authorList>
    </citation>
    <scope>IDENTIFICATION</scope>
</reference>
<feature type="transmembrane region" description="Helical" evidence="8">
    <location>
        <begin position="208"/>
        <end position="225"/>
    </location>
</feature>
<dbReference type="InterPro" id="IPR003370">
    <property type="entry name" value="Chromate_transpt"/>
</dbReference>
<evidence type="ECO:0000256" key="5">
    <source>
        <dbReference type="ARBA" id="ARBA00022989"/>
    </source>
</evidence>
<feature type="transmembrane region" description="Helical" evidence="8">
    <location>
        <begin position="295"/>
        <end position="317"/>
    </location>
</feature>
<keyword evidence="3" id="KW-1003">Cell membrane</keyword>
<dbReference type="PANTHER" id="PTHR33567:SF3">
    <property type="entry name" value="CHROMATE ION TRANSPORTER (EUROFUNG)"/>
    <property type="match status" value="1"/>
</dbReference>
<evidence type="ECO:0000256" key="6">
    <source>
        <dbReference type="ARBA" id="ARBA00023136"/>
    </source>
</evidence>
<evidence type="ECO:0000256" key="7">
    <source>
        <dbReference type="SAM" id="MobiDB-lite"/>
    </source>
</evidence>
<evidence type="ECO:0000256" key="3">
    <source>
        <dbReference type="ARBA" id="ARBA00022475"/>
    </source>
</evidence>
<dbReference type="GO" id="GO:0005886">
    <property type="term" value="C:plasma membrane"/>
    <property type="evidence" value="ECO:0007669"/>
    <property type="project" value="UniProtKB-SubCell"/>
</dbReference>
<dbReference type="OrthoDB" id="2160638at2759"/>
<feature type="transmembrane region" description="Helical" evidence="8">
    <location>
        <begin position="258"/>
        <end position="275"/>
    </location>
</feature>
<evidence type="ECO:0000256" key="1">
    <source>
        <dbReference type="ARBA" id="ARBA00004651"/>
    </source>
</evidence>
<dbReference type="PANTHER" id="PTHR33567">
    <property type="entry name" value="CHROMATE ION TRANSPORTER (EUROFUNG)"/>
    <property type="match status" value="1"/>
</dbReference>
<evidence type="ECO:0000256" key="8">
    <source>
        <dbReference type="SAM" id="Phobius"/>
    </source>
</evidence>
<evidence type="ECO:0000256" key="4">
    <source>
        <dbReference type="ARBA" id="ARBA00022692"/>
    </source>
</evidence>
<keyword evidence="5 8" id="KW-1133">Transmembrane helix</keyword>
<dbReference type="GO" id="GO:0015109">
    <property type="term" value="F:chromate transmembrane transporter activity"/>
    <property type="evidence" value="ECO:0007669"/>
    <property type="project" value="InterPro"/>
</dbReference>
<protein>
    <recommendedName>
        <fullName evidence="11">CHR family transporter: chromate ion</fullName>
    </recommendedName>
</protein>
<feature type="transmembrane region" description="Helical" evidence="8">
    <location>
        <begin position="232"/>
        <end position="252"/>
    </location>
</feature>
<comment type="subcellular location">
    <subcellularLocation>
        <location evidence="1">Cell membrane</location>
        <topology evidence="1">Multi-pass membrane protein</topology>
    </subcellularLocation>
</comment>
<dbReference type="EMBL" id="ABEU02000009">
    <property type="status" value="NOT_ANNOTATED_CDS"/>
    <property type="molecule type" value="Genomic_DNA"/>
</dbReference>
<dbReference type="AlphaFoldDB" id="A0A7I4FVD7"/>
<dbReference type="Gramene" id="Pp3c9_10560V3.4">
    <property type="protein sequence ID" value="Pp3c9_10560V3.4"/>
    <property type="gene ID" value="Pp3c9_10560"/>
</dbReference>
<evidence type="ECO:0000313" key="10">
    <source>
        <dbReference type="Proteomes" id="UP000006727"/>
    </source>
</evidence>